<keyword evidence="2" id="KW-0433">Leucine-rich repeat</keyword>
<evidence type="ECO:0000256" key="3">
    <source>
        <dbReference type="ARBA" id="ARBA00022737"/>
    </source>
</evidence>
<keyword evidence="3" id="KW-0677">Repeat</keyword>
<comment type="similarity">
    <text evidence="1">Belongs to the disease resistance NB-LRR family.</text>
</comment>
<reference evidence="5 6" key="1">
    <citation type="journal article" date="2023" name="bioRxiv">
        <title>Genome report: Whole genome sequence and annotation of Penstemon davidsonii.</title>
        <authorList>
            <person name="Ostevik K.L."/>
            <person name="Alabady M."/>
            <person name="Zhang M."/>
            <person name="Rausher M.D."/>
        </authorList>
    </citation>
    <scope>NUCLEOTIDE SEQUENCE [LARGE SCALE GENOMIC DNA]</scope>
    <source>
        <strain evidence="5">DNT005</strain>
        <tissue evidence="5">Whole leaf</tissue>
    </source>
</reference>
<keyword evidence="6" id="KW-1185">Reference proteome</keyword>
<evidence type="ECO:0000256" key="2">
    <source>
        <dbReference type="ARBA" id="ARBA00022614"/>
    </source>
</evidence>
<dbReference type="InterPro" id="IPR036388">
    <property type="entry name" value="WH-like_DNA-bd_sf"/>
</dbReference>
<dbReference type="PANTHER" id="PTHR23155">
    <property type="entry name" value="DISEASE RESISTANCE PROTEIN RP"/>
    <property type="match status" value="1"/>
</dbReference>
<dbReference type="Gene3D" id="3.40.50.300">
    <property type="entry name" value="P-loop containing nucleotide triphosphate hydrolases"/>
    <property type="match status" value="2"/>
</dbReference>
<protein>
    <recommendedName>
        <fullName evidence="4">NB-ARC domain-containing protein</fullName>
    </recommendedName>
</protein>
<dbReference type="Proteomes" id="UP001291926">
    <property type="component" value="Unassembled WGS sequence"/>
</dbReference>
<gene>
    <name evidence="5" type="ORF">RD792_014925</name>
</gene>
<dbReference type="Gene3D" id="1.10.10.10">
    <property type="entry name" value="Winged helix-like DNA-binding domain superfamily/Winged helix DNA-binding domain"/>
    <property type="match status" value="1"/>
</dbReference>
<dbReference type="SUPFAM" id="SSF52540">
    <property type="entry name" value="P-loop containing nucleoside triphosphate hydrolases"/>
    <property type="match status" value="1"/>
</dbReference>
<dbReference type="Pfam" id="PF00931">
    <property type="entry name" value="NB-ARC"/>
    <property type="match status" value="1"/>
</dbReference>
<dbReference type="InterPro" id="IPR027417">
    <property type="entry name" value="P-loop_NTPase"/>
</dbReference>
<sequence>MVAAAVVSGVRERLAAYLVVEDVLLFRGSSSKDKFEWLNSQLVVVENFLKSLENNRDDLLEKIAIQLAYDVEDIVDYLALKHEWKHPWNWRIKTLLKFPSHQDFQTLKVRIDELVRKLLSIRDHQNNMIPSSWSSNNLLLDAPVQQEKTTLVGMEGDFEMVRNLLLTGIDGRSAAVTTILGVSGVGKTTLAKRDMIVNISNNFLFSSTIPKLVEKDRRSLLVLDDVPSVQVWESIKFSEMALYQGNKVLITTREKEVGLCKYGCYIHEMKTLRNAQGCELFKIQSGVPVEKQLSPETEEIVGKIVNCCQGLPLAINLVGGILKGKKSKEDWVEALEALLQALLREHNKSNQHLDLGGGKLLEKVVGLSYNHLPFHLKPCFLYLGHFPADQVISVEKLYLLLMAEGLISTARSYQSHKIRMDAVEEYMLALVQRNLVLMEKEDVLGSRRNMKSFKLQNQIRNLCISR</sequence>
<evidence type="ECO:0000256" key="1">
    <source>
        <dbReference type="ARBA" id="ARBA00008894"/>
    </source>
</evidence>
<dbReference type="PRINTS" id="PR00364">
    <property type="entry name" value="DISEASERSIST"/>
</dbReference>
<dbReference type="InterPro" id="IPR044974">
    <property type="entry name" value="Disease_R_plants"/>
</dbReference>
<organism evidence="5 6">
    <name type="scientific">Penstemon davidsonii</name>
    <dbReference type="NCBI Taxonomy" id="160366"/>
    <lineage>
        <taxon>Eukaryota</taxon>
        <taxon>Viridiplantae</taxon>
        <taxon>Streptophyta</taxon>
        <taxon>Embryophyta</taxon>
        <taxon>Tracheophyta</taxon>
        <taxon>Spermatophyta</taxon>
        <taxon>Magnoliopsida</taxon>
        <taxon>eudicotyledons</taxon>
        <taxon>Gunneridae</taxon>
        <taxon>Pentapetalae</taxon>
        <taxon>asterids</taxon>
        <taxon>lamiids</taxon>
        <taxon>Lamiales</taxon>
        <taxon>Plantaginaceae</taxon>
        <taxon>Cheloneae</taxon>
        <taxon>Penstemon</taxon>
    </lineage>
</organism>
<evidence type="ECO:0000259" key="4">
    <source>
        <dbReference type="Pfam" id="PF00931"/>
    </source>
</evidence>
<dbReference type="EMBL" id="JAYDYQ010002687">
    <property type="protein sequence ID" value="KAK4479412.1"/>
    <property type="molecule type" value="Genomic_DNA"/>
</dbReference>
<name>A0ABR0CQN5_9LAMI</name>
<dbReference type="PANTHER" id="PTHR23155:SF1205">
    <property type="entry name" value="DISEASE RESISTANCE PROTEIN RPM1"/>
    <property type="match status" value="1"/>
</dbReference>
<comment type="caution">
    <text evidence="5">The sequence shown here is derived from an EMBL/GenBank/DDBJ whole genome shotgun (WGS) entry which is preliminary data.</text>
</comment>
<dbReference type="InterPro" id="IPR002182">
    <property type="entry name" value="NB-ARC"/>
</dbReference>
<accession>A0ABR0CQN5</accession>
<evidence type="ECO:0000313" key="6">
    <source>
        <dbReference type="Proteomes" id="UP001291926"/>
    </source>
</evidence>
<dbReference type="InterPro" id="IPR042197">
    <property type="entry name" value="Apaf_helical"/>
</dbReference>
<proteinExistence type="inferred from homology"/>
<evidence type="ECO:0000313" key="5">
    <source>
        <dbReference type="EMBL" id="KAK4479412.1"/>
    </source>
</evidence>
<dbReference type="Gene3D" id="1.10.8.430">
    <property type="entry name" value="Helical domain of apoptotic protease-activating factors"/>
    <property type="match status" value="1"/>
</dbReference>
<feature type="domain" description="NB-ARC" evidence="4">
    <location>
        <begin position="211"/>
        <end position="282"/>
    </location>
</feature>